<keyword evidence="5" id="KW-0802">TPR repeat</keyword>
<evidence type="ECO:0000256" key="4">
    <source>
        <dbReference type="ARBA" id="ARBA00023235"/>
    </source>
</evidence>
<dbReference type="AlphaFoldDB" id="A0A9P1GQ33"/>
<dbReference type="InterPro" id="IPR019734">
    <property type="entry name" value="TPR_rpt"/>
</dbReference>
<evidence type="ECO:0000256" key="5">
    <source>
        <dbReference type="PROSITE-ProRule" id="PRU00339"/>
    </source>
</evidence>
<comment type="caution">
    <text evidence="7">The sequence shown here is derived from an EMBL/GenBank/DDBJ whole genome shotgun (WGS) entry which is preliminary data.</text>
</comment>
<sequence length="993" mass="110559">MATRRLTDSSEGPVPSWVQAQPTLPRRHEGLQVDYTFLRRYRVRQVDHTSFLFGSKRCLALFGTHHGLIIGISSGHSRAAMSRAMSVLEPDTLRPSEEKIDPAERVEKAKKLKEEGNAKFKTEDLPGARKAYAEALRLTQKLPEDLALEAAVSLRRPVQLNLALVCLRLDPSQPMRALELCEEVLDAEPENPKATYRKAKALLELGEEKEAEFEFVRACKLMPKDATVRKDLEALRKAMRKDKAKEQETFQGLFQKSPGFASEGRQTQQRLTKQDVDDIYFHDGKENPYEGAESPQDLASGFQKEGRLEDAAQAWEVAMGRSAQEEDWLSHFQYALEYGVLLMDLNIDRLALRCFNTVFERPVEESLEESAKPLRQHALLLKSICLLNESADAQAEITECLQHWLQMAHKGEHQLSPEERLLQLREQGTWTADTAVALGLLQLLTGQDSVPETFASAVVAEDSSFFGAEARRSTRWNMLGAVLNNRGFHEQAIEVWRHALQCQPQYPRALVNMAMAQLKCGSFLAACASQAQALKASPVWATEEIWVQLEKEAMAQTNIDDLAEAVRARRIEKALAPCKRCAANLEPPLEVQQLRSVHGTAGDVQKLELAMPWSFAKPEYKYYSKLGLPYISIFTVFKVIAAAVTLAVVLFGLIKALIKAIKELLKTMKKVIKVAGSLKMPDLSGEFLPDIPGLPKIPKLKLPSVPGLPSPPKLSLGKMFSLSGLSFSPIMAPLAILAAIALLTKYRIFKARLWPPLSGLPGLRNGLYRLPYRSFKGVFSHLPYFDQLYNAGGRFMGIAGLPTVAQNPGDQPMSASVPRPKIQGFLGDPYYNLVLSDWQYTHGVILGKSVLIPSIILNLSMRFKQFKEMVPLMGPPSVKEMFGMESFIQKIMRLLAKGAVAAGAASVVFLETEAVCPWPQDLQESQLEAVCSWPAIEGGSSDTSFASVQGPSEFFRQSFHSERLHPEEAQCPLWLFPAVPGEARKVVSLQTFL</sequence>
<dbReference type="PANTHER" id="PTHR46512">
    <property type="entry name" value="PEPTIDYLPROLYL ISOMERASE"/>
    <property type="match status" value="1"/>
</dbReference>
<dbReference type="SUPFAM" id="SSF48452">
    <property type="entry name" value="TPR-like"/>
    <property type="match status" value="2"/>
</dbReference>
<keyword evidence="6" id="KW-0472">Membrane</keyword>
<reference evidence="8" key="2">
    <citation type="submission" date="2024-04" db="EMBL/GenBank/DDBJ databases">
        <authorList>
            <person name="Chen Y."/>
            <person name="Shah S."/>
            <person name="Dougan E. K."/>
            <person name="Thang M."/>
            <person name="Chan C."/>
        </authorList>
    </citation>
    <scope>NUCLEOTIDE SEQUENCE [LARGE SCALE GENOMIC DNA]</scope>
</reference>
<dbReference type="OrthoDB" id="298012at2759"/>
<comment type="catalytic activity">
    <reaction evidence="1">
        <text>[protein]-peptidylproline (omega=180) = [protein]-peptidylproline (omega=0)</text>
        <dbReference type="Rhea" id="RHEA:16237"/>
        <dbReference type="Rhea" id="RHEA-COMP:10747"/>
        <dbReference type="Rhea" id="RHEA-COMP:10748"/>
        <dbReference type="ChEBI" id="CHEBI:83833"/>
        <dbReference type="ChEBI" id="CHEBI:83834"/>
        <dbReference type="EC" id="5.2.1.8"/>
    </reaction>
</comment>
<evidence type="ECO:0000256" key="3">
    <source>
        <dbReference type="ARBA" id="ARBA00023110"/>
    </source>
</evidence>
<dbReference type="GO" id="GO:0003755">
    <property type="term" value="F:peptidyl-prolyl cis-trans isomerase activity"/>
    <property type="evidence" value="ECO:0007669"/>
    <property type="project" value="UniProtKB-EC"/>
</dbReference>
<feature type="transmembrane region" description="Helical" evidence="6">
    <location>
        <begin position="720"/>
        <end position="743"/>
    </location>
</feature>
<dbReference type="SMART" id="SM00028">
    <property type="entry name" value="TPR"/>
    <property type="match status" value="5"/>
</dbReference>
<proteinExistence type="predicted"/>
<feature type="repeat" description="TPR" evidence="5">
    <location>
        <begin position="473"/>
        <end position="506"/>
    </location>
</feature>
<protein>
    <recommendedName>
        <fullName evidence="2">peptidylprolyl isomerase</fullName>
        <ecNumber evidence="2">5.2.1.8</ecNumber>
    </recommendedName>
</protein>
<dbReference type="InterPro" id="IPR050754">
    <property type="entry name" value="FKBP4/5/8-like"/>
</dbReference>
<name>A0A9P1GQ33_9DINO</name>
<dbReference type="Proteomes" id="UP001152797">
    <property type="component" value="Unassembled WGS sequence"/>
</dbReference>
<keyword evidence="3" id="KW-0697">Rotamase</keyword>
<dbReference type="EC" id="5.2.1.8" evidence="2"/>
<dbReference type="InterPro" id="IPR011990">
    <property type="entry name" value="TPR-like_helical_dom_sf"/>
</dbReference>
<keyword evidence="6" id="KW-1133">Transmembrane helix</keyword>
<evidence type="ECO:0000256" key="6">
    <source>
        <dbReference type="SAM" id="Phobius"/>
    </source>
</evidence>
<keyword evidence="4" id="KW-0413">Isomerase</keyword>
<evidence type="ECO:0000313" key="9">
    <source>
        <dbReference type="Proteomes" id="UP001152797"/>
    </source>
</evidence>
<dbReference type="EMBL" id="CAMXCT030006731">
    <property type="protein sequence ID" value="CAL4806378.1"/>
    <property type="molecule type" value="Genomic_DNA"/>
</dbReference>
<accession>A0A9P1GQ33</accession>
<keyword evidence="6" id="KW-0812">Transmembrane</keyword>
<dbReference type="EMBL" id="CAMXCT020006731">
    <property type="protein sequence ID" value="CAL1172441.1"/>
    <property type="molecule type" value="Genomic_DNA"/>
</dbReference>
<gene>
    <name evidence="7" type="ORF">C1SCF055_LOCUS43588</name>
</gene>
<keyword evidence="9" id="KW-1185">Reference proteome</keyword>
<feature type="transmembrane region" description="Helical" evidence="6">
    <location>
        <begin position="630"/>
        <end position="658"/>
    </location>
</feature>
<reference evidence="7" key="1">
    <citation type="submission" date="2022-10" db="EMBL/GenBank/DDBJ databases">
        <authorList>
            <person name="Chen Y."/>
            <person name="Dougan E. K."/>
            <person name="Chan C."/>
            <person name="Rhodes N."/>
            <person name="Thang M."/>
        </authorList>
    </citation>
    <scope>NUCLEOTIDE SEQUENCE</scope>
</reference>
<evidence type="ECO:0000313" key="8">
    <source>
        <dbReference type="EMBL" id="CAL1172441.1"/>
    </source>
</evidence>
<dbReference type="EMBL" id="CAMXCT010006731">
    <property type="protein sequence ID" value="CAI4019066.1"/>
    <property type="molecule type" value="Genomic_DNA"/>
</dbReference>
<dbReference type="PANTHER" id="PTHR46512:SF9">
    <property type="entry name" value="PEPTIDYLPROLYL ISOMERASE"/>
    <property type="match status" value="1"/>
</dbReference>
<organism evidence="7">
    <name type="scientific">Cladocopium goreaui</name>
    <dbReference type="NCBI Taxonomy" id="2562237"/>
    <lineage>
        <taxon>Eukaryota</taxon>
        <taxon>Sar</taxon>
        <taxon>Alveolata</taxon>
        <taxon>Dinophyceae</taxon>
        <taxon>Suessiales</taxon>
        <taxon>Symbiodiniaceae</taxon>
        <taxon>Cladocopium</taxon>
    </lineage>
</organism>
<evidence type="ECO:0000256" key="1">
    <source>
        <dbReference type="ARBA" id="ARBA00000971"/>
    </source>
</evidence>
<dbReference type="PROSITE" id="PS50005">
    <property type="entry name" value="TPR"/>
    <property type="match status" value="1"/>
</dbReference>
<evidence type="ECO:0000313" key="7">
    <source>
        <dbReference type="EMBL" id="CAI4019066.1"/>
    </source>
</evidence>
<dbReference type="Pfam" id="PF14559">
    <property type="entry name" value="TPR_19"/>
    <property type="match status" value="1"/>
</dbReference>
<evidence type="ECO:0000256" key="2">
    <source>
        <dbReference type="ARBA" id="ARBA00013194"/>
    </source>
</evidence>
<dbReference type="Gene3D" id="1.25.40.10">
    <property type="entry name" value="Tetratricopeptide repeat domain"/>
    <property type="match status" value="2"/>
</dbReference>